<feature type="chain" id="PRO_5046708796" description="MORN repeat variant" evidence="1">
    <location>
        <begin position="19"/>
        <end position="170"/>
    </location>
</feature>
<dbReference type="SUPFAM" id="SSF82185">
    <property type="entry name" value="Histone H3 K4-specific methyltransferase SET7/9 N-terminal domain"/>
    <property type="match status" value="1"/>
</dbReference>
<dbReference type="RefSeq" id="WP_326277263.1">
    <property type="nucleotide sequence ID" value="NZ_JAYKYV010000002.1"/>
</dbReference>
<evidence type="ECO:0000256" key="1">
    <source>
        <dbReference type="SAM" id="SignalP"/>
    </source>
</evidence>
<evidence type="ECO:0000313" key="3">
    <source>
        <dbReference type="Proteomes" id="UP001355298"/>
    </source>
</evidence>
<accession>A0ABU6IN69</accession>
<keyword evidence="1" id="KW-0732">Signal</keyword>
<evidence type="ECO:0008006" key="4">
    <source>
        <dbReference type="Google" id="ProtNLM"/>
    </source>
</evidence>
<comment type="caution">
    <text evidence="2">The sequence shown here is derived from an EMBL/GenBank/DDBJ whole genome shotgun (WGS) entry which is preliminary data.</text>
</comment>
<feature type="signal peptide" evidence="1">
    <location>
        <begin position="1"/>
        <end position="18"/>
    </location>
</feature>
<dbReference type="Proteomes" id="UP001355298">
    <property type="component" value="Unassembled WGS sequence"/>
</dbReference>
<organism evidence="2 3">
    <name type="scientific">Flagellimonas halotolerans</name>
    <dbReference type="NCBI Taxonomy" id="3112164"/>
    <lineage>
        <taxon>Bacteria</taxon>
        <taxon>Pseudomonadati</taxon>
        <taxon>Bacteroidota</taxon>
        <taxon>Flavobacteriia</taxon>
        <taxon>Flavobacteriales</taxon>
        <taxon>Flavobacteriaceae</taxon>
        <taxon>Flagellimonas</taxon>
    </lineage>
</organism>
<dbReference type="EMBL" id="JAYMGW010000002">
    <property type="protein sequence ID" value="MEC4264481.1"/>
    <property type="molecule type" value="Genomic_DNA"/>
</dbReference>
<reference evidence="2 3" key="1">
    <citation type="submission" date="2024-01" db="EMBL/GenBank/DDBJ databases">
        <title>The strains designed SYSU M86414 and SYSU M84420 isolated from the marine sediment in San Sha City (Hainan Province, China).</title>
        <authorList>
            <person name="Guo D."/>
        </authorList>
    </citation>
    <scope>NUCLEOTIDE SEQUENCE [LARGE SCALE GENOMIC DNA]</scope>
    <source>
        <strain evidence="2 3">SYSU M84420</strain>
    </source>
</reference>
<keyword evidence="3" id="KW-1185">Reference proteome</keyword>
<proteinExistence type="predicted"/>
<protein>
    <recommendedName>
        <fullName evidence="4">MORN repeat variant</fullName>
    </recommendedName>
</protein>
<name>A0ABU6IN69_9FLAO</name>
<gene>
    <name evidence="2" type="ORF">VOP03_03905</name>
</gene>
<sequence>MARIIVILLSLISLTAYAQDSLDIKSVYLENNIAYRIKNGNPYSGTLVKKRKNGHIVYTENYSKGIILTKNLYFNTKTRKLANRTIYNKNRPFVPKKEFVLNLSSDTIEIKYFTEKGSKDFVEQFEQGQLIYSCEYNGKKKHGLETCHNEDGTKQIFEYNMGKKIKNKVE</sequence>
<evidence type="ECO:0000313" key="2">
    <source>
        <dbReference type="EMBL" id="MEC4264481.1"/>
    </source>
</evidence>